<evidence type="ECO:0000313" key="3">
    <source>
        <dbReference type="EMBL" id="GJS91238.1"/>
    </source>
</evidence>
<dbReference type="PANTHER" id="PTHR11439:SF496">
    <property type="entry name" value="RNA-DIRECTED DNA POLYMERASE"/>
    <property type="match status" value="1"/>
</dbReference>
<comment type="caution">
    <text evidence="3">The sequence shown here is derived from an EMBL/GenBank/DDBJ whole genome shotgun (WGS) entry which is preliminary data.</text>
</comment>
<evidence type="ECO:0000256" key="2">
    <source>
        <dbReference type="SAM" id="MobiDB-lite"/>
    </source>
</evidence>
<feature type="coiled-coil region" evidence="1">
    <location>
        <begin position="27"/>
        <end position="54"/>
    </location>
</feature>
<reference evidence="3" key="2">
    <citation type="submission" date="2022-01" db="EMBL/GenBank/DDBJ databases">
        <authorList>
            <person name="Yamashiro T."/>
            <person name="Shiraishi A."/>
            <person name="Satake H."/>
            <person name="Nakayama K."/>
        </authorList>
    </citation>
    <scope>NUCLEOTIDE SEQUENCE</scope>
</reference>
<gene>
    <name evidence="3" type="ORF">Tco_0773874</name>
</gene>
<reference evidence="3" key="1">
    <citation type="journal article" date="2022" name="Int. J. Mol. Sci.">
        <title>Draft Genome of Tanacetum Coccineum: Genomic Comparison of Closely Related Tanacetum-Family Plants.</title>
        <authorList>
            <person name="Yamashiro T."/>
            <person name="Shiraishi A."/>
            <person name="Nakayama K."/>
            <person name="Satake H."/>
        </authorList>
    </citation>
    <scope>NUCLEOTIDE SEQUENCE</scope>
</reference>
<keyword evidence="1" id="KW-0175">Coiled coil</keyword>
<sequence>KYGNNWQVDDAIADEILDNLLKRELQKKGTFERIENVENNLNKAKEKMNLNKRKEKMVMKRCNTSFEPLHSINESSDHNPFQVTSDDNSFQVSTDDTLKSSSEDTCVCEDGDVAFAISMTNRHQQNPCEAHRTAVKITLKYFRKTKDMFSVYRGLNEDLTIRCYTYASFQTDRDDTRSQSSYVFTLNRGAIVWKSSKKSTITMSTAKSEYFPTPEAAKEVVWIRKFIMI</sequence>
<name>A0ABQ4ZR67_9ASTR</name>
<organism evidence="3 4">
    <name type="scientific">Tanacetum coccineum</name>
    <dbReference type="NCBI Taxonomy" id="301880"/>
    <lineage>
        <taxon>Eukaryota</taxon>
        <taxon>Viridiplantae</taxon>
        <taxon>Streptophyta</taxon>
        <taxon>Embryophyta</taxon>
        <taxon>Tracheophyta</taxon>
        <taxon>Spermatophyta</taxon>
        <taxon>Magnoliopsida</taxon>
        <taxon>eudicotyledons</taxon>
        <taxon>Gunneridae</taxon>
        <taxon>Pentapetalae</taxon>
        <taxon>asterids</taxon>
        <taxon>campanulids</taxon>
        <taxon>Asterales</taxon>
        <taxon>Asteraceae</taxon>
        <taxon>Asteroideae</taxon>
        <taxon>Anthemideae</taxon>
        <taxon>Anthemidinae</taxon>
        <taxon>Tanacetum</taxon>
    </lineage>
</organism>
<keyword evidence="4" id="KW-1185">Reference proteome</keyword>
<proteinExistence type="predicted"/>
<dbReference type="CDD" id="cd09272">
    <property type="entry name" value="RNase_HI_RT_Ty1"/>
    <property type="match status" value="1"/>
</dbReference>
<dbReference type="PANTHER" id="PTHR11439">
    <property type="entry name" value="GAG-POL-RELATED RETROTRANSPOSON"/>
    <property type="match status" value="1"/>
</dbReference>
<feature type="non-terminal residue" evidence="3">
    <location>
        <position position="1"/>
    </location>
</feature>
<dbReference type="Proteomes" id="UP001151760">
    <property type="component" value="Unassembled WGS sequence"/>
</dbReference>
<evidence type="ECO:0000256" key="1">
    <source>
        <dbReference type="SAM" id="Coils"/>
    </source>
</evidence>
<dbReference type="EMBL" id="BQNB010011489">
    <property type="protein sequence ID" value="GJS91238.1"/>
    <property type="molecule type" value="Genomic_DNA"/>
</dbReference>
<evidence type="ECO:0000313" key="4">
    <source>
        <dbReference type="Proteomes" id="UP001151760"/>
    </source>
</evidence>
<evidence type="ECO:0008006" key="5">
    <source>
        <dbReference type="Google" id="ProtNLM"/>
    </source>
</evidence>
<accession>A0ABQ4ZR67</accession>
<protein>
    <recommendedName>
        <fullName evidence="5">Retrotransposon protein, putative, Ty1-copia subclass</fullName>
    </recommendedName>
</protein>
<feature type="region of interest" description="Disordered" evidence="2">
    <location>
        <begin position="71"/>
        <end position="94"/>
    </location>
</feature>